<comment type="caution">
    <text evidence="2">The sequence shown here is derived from an EMBL/GenBank/DDBJ whole genome shotgun (WGS) entry which is preliminary data.</text>
</comment>
<proteinExistence type="predicted"/>
<protein>
    <submittedName>
        <fullName evidence="2">Uncharacterized protein</fullName>
    </submittedName>
</protein>
<organism evidence="2 3">
    <name type="scientific">Buttiauxella brennerae ATCC 51605</name>
    <dbReference type="NCBI Taxonomy" id="1354251"/>
    <lineage>
        <taxon>Bacteria</taxon>
        <taxon>Pseudomonadati</taxon>
        <taxon>Pseudomonadota</taxon>
        <taxon>Gammaproteobacteria</taxon>
        <taxon>Enterobacterales</taxon>
        <taxon>Enterobacteriaceae</taxon>
        <taxon>Buttiauxella</taxon>
    </lineage>
</organism>
<reference evidence="2 3" key="1">
    <citation type="submission" date="2016-04" db="EMBL/GenBank/DDBJ databases">
        <title>ATOL: Assembling a taxonomically balanced genome-scale reconstruction of the evolutionary history of the Enterobacteriaceae.</title>
        <authorList>
            <person name="Plunkett G.III."/>
            <person name="Neeno-Eckwall E.C."/>
            <person name="Glasner J.D."/>
            <person name="Perna N.T."/>
        </authorList>
    </citation>
    <scope>NUCLEOTIDE SEQUENCE [LARGE SCALE GENOMIC DNA]</scope>
    <source>
        <strain evidence="2 3">ATCC 51605</strain>
    </source>
</reference>
<dbReference type="AlphaFoldDB" id="A0A1B7IVB2"/>
<accession>A0A1B7IVB2</accession>
<gene>
    <name evidence="2" type="ORF">M975_0390</name>
</gene>
<dbReference type="EMBL" id="LXER01000006">
    <property type="protein sequence ID" value="OAT33855.1"/>
    <property type="molecule type" value="Genomic_DNA"/>
</dbReference>
<feature type="region of interest" description="Disordered" evidence="1">
    <location>
        <begin position="1"/>
        <end position="24"/>
    </location>
</feature>
<dbReference type="Proteomes" id="UP000078410">
    <property type="component" value="Unassembled WGS sequence"/>
</dbReference>
<keyword evidence="3" id="KW-1185">Reference proteome</keyword>
<sequence>MSGKPSNGVQGHFPLSDGEGPPEAKEIMMKIILARRSLT</sequence>
<evidence type="ECO:0000313" key="2">
    <source>
        <dbReference type="EMBL" id="OAT33855.1"/>
    </source>
</evidence>
<name>A0A1B7IVB2_9ENTR</name>
<evidence type="ECO:0000313" key="3">
    <source>
        <dbReference type="Proteomes" id="UP000078410"/>
    </source>
</evidence>
<dbReference type="PATRIC" id="fig|1354251.4.peg.401"/>
<evidence type="ECO:0000256" key="1">
    <source>
        <dbReference type="SAM" id="MobiDB-lite"/>
    </source>
</evidence>